<dbReference type="SUPFAM" id="SSF103506">
    <property type="entry name" value="Mitochondrial carrier"/>
    <property type="match status" value="1"/>
</dbReference>
<keyword evidence="6" id="KW-1133">Transmembrane helix</keyword>
<dbReference type="AlphaFoldDB" id="A0AAN8ZFJ8"/>
<evidence type="ECO:0000256" key="1">
    <source>
        <dbReference type="ARBA" id="ARBA00004141"/>
    </source>
</evidence>
<proteinExistence type="inferred from homology"/>
<keyword evidence="4 8" id="KW-0812">Transmembrane</keyword>
<keyword evidence="7 8" id="KW-0472">Membrane</keyword>
<dbReference type="EMBL" id="JBAMMX010000007">
    <property type="protein sequence ID" value="KAK6936211.1"/>
    <property type="molecule type" value="Genomic_DNA"/>
</dbReference>
<evidence type="ECO:0000256" key="6">
    <source>
        <dbReference type="ARBA" id="ARBA00022989"/>
    </source>
</evidence>
<evidence type="ECO:0000256" key="9">
    <source>
        <dbReference type="RuleBase" id="RU000488"/>
    </source>
</evidence>
<evidence type="ECO:0000256" key="4">
    <source>
        <dbReference type="ARBA" id="ARBA00022692"/>
    </source>
</evidence>
<protein>
    <submittedName>
        <fullName evidence="10">Mitochondrial substrate/solute carrier</fullName>
    </submittedName>
</protein>
<dbReference type="InterPro" id="IPR050391">
    <property type="entry name" value="Mito_Metabolite_Transporter"/>
</dbReference>
<dbReference type="Pfam" id="PF00153">
    <property type="entry name" value="Mito_carr"/>
    <property type="match status" value="1"/>
</dbReference>
<dbReference type="Gene3D" id="1.50.40.10">
    <property type="entry name" value="Mitochondrial carrier domain"/>
    <property type="match status" value="1"/>
</dbReference>
<reference evidence="10 11" key="1">
    <citation type="submission" date="2023-12" db="EMBL/GenBank/DDBJ databases">
        <title>A high-quality genome assembly for Dillenia turbinata (Dilleniales).</title>
        <authorList>
            <person name="Chanderbali A."/>
        </authorList>
    </citation>
    <scope>NUCLEOTIDE SEQUENCE [LARGE SCALE GENOMIC DNA]</scope>
    <source>
        <strain evidence="10">LSX21</strain>
        <tissue evidence="10">Leaf</tissue>
    </source>
</reference>
<dbReference type="PROSITE" id="PS50920">
    <property type="entry name" value="SOLCAR"/>
    <property type="match status" value="1"/>
</dbReference>
<dbReference type="Proteomes" id="UP001370490">
    <property type="component" value="Unassembled WGS sequence"/>
</dbReference>
<evidence type="ECO:0000256" key="8">
    <source>
        <dbReference type="PROSITE-ProRule" id="PRU00282"/>
    </source>
</evidence>
<evidence type="ECO:0000313" key="10">
    <source>
        <dbReference type="EMBL" id="KAK6936211.1"/>
    </source>
</evidence>
<evidence type="ECO:0000313" key="11">
    <source>
        <dbReference type="Proteomes" id="UP001370490"/>
    </source>
</evidence>
<evidence type="ECO:0000256" key="5">
    <source>
        <dbReference type="ARBA" id="ARBA00022737"/>
    </source>
</evidence>
<comment type="caution">
    <text evidence="10">The sequence shown here is derived from an EMBL/GenBank/DDBJ whole genome shotgun (WGS) entry which is preliminary data.</text>
</comment>
<keyword evidence="5" id="KW-0677">Repeat</keyword>
<dbReference type="GO" id="GO:0016020">
    <property type="term" value="C:membrane"/>
    <property type="evidence" value="ECO:0007669"/>
    <property type="project" value="UniProtKB-SubCell"/>
</dbReference>
<accession>A0AAN8ZFJ8</accession>
<name>A0AAN8ZFJ8_9MAGN</name>
<feature type="repeat" description="Solcar" evidence="8">
    <location>
        <begin position="29"/>
        <end position="119"/>
    </location>
</feature>
<evidence type="ECO:0000256" key="2">
    <source>
        <dbReference type="ARBA" id="ARBA00006375"/>
    </source>
</evidence>
<comment type="similarity">
    <text evidence="2 9">Belongs to the mitochondrial carrier (TC 2.A.29) family.</text>
</comment>
<keyword evidence="3 9" id="KW-0813">Transport</keyword>
<gene>
    <name evidence="10" type="ORF">RJ641_033241</name>
</gene>
<evidence type="ECO:0000256" key="3">
    <source>
        <dbReference type="ARBA" id="ARBA00022448"/>
    </source>
</evidence>
<dbReference type="PANTHER" id="PTHR45618">
    <property type="entry name" value="MITOCHONDRIAL DICARBOXYLATE CARRIER-RELATED"/>
    <property type="match status" value="1"/>
</dbReference>
<dbReference type="InterPro" id="IPR023395">
    <property type="entry name" value="MCP_dom_sf"/>
</dbReference>
<keyword evidence="11" id="KW-1185">Reference proteome</keyword>
<organism evidence="10 11">
    <name type="scientific">Dillenia turbinata</name>
    <dbReference type="NCBI Taxonomy" id="194707"/>
    <lineage>
        <taxon>Eukaryota</taxon>
        <taxon>Viridiplantae</taxon>
        <taxon>Streptophyta</taxon>
        <taxon>Embryophyta</taxon>
        <taxon>Tracheophyta</taxon>
        <taxon>Spermatophyta</taxon>
        <taxon>Magnoliopsida</taxon>
        <taxon>eudicotyledons</taxon>
        <taxon>Gunneridae</taxon>
        <taxon>Pentapetalae</taxon>
        <taxon>Dilleniales</taxon>
        <taxon>Dilleniaceae</taxon>
        <taxon>Dillenia</taxon>
    </lineage>
</organism>
<comment type="subcellular location">
    <subcellularLocation>
        <location evidence="1">Membrane</location>
        <topology evidence="1">Multi-pass membrane protein</topology>
    </subcellularLocation>
</comment>
<dbReference type="InterPro" id="IPR018108">
    <property type="entry name" value="MCP_transmembrane"/>
</dbReference>
<evidence type="ECO:0000256" key="7">
    <source>
        <dbReference type="ARBA" id="ARBA00023136"/>
    </source>
</evidence>
<sequence length="178" mass="20732">MCERFYGLSSFRHHIEDKEEYIVKASGRRFMMDYMIVGKHLQDEVVASPADLVKVRMQADGLLVRQGPLPRYSGTFDALSKIIRAEDILGQWRGVFPNIQWAFWVNMGELACYDHAKRLVIQTQISVFAFPICTLRMSESGAQIQRKAYRKSIRSNQRRVEDCTWDVRKFISLELPKP</sequence>